<evidence type="ECO:0000313" key="2">
    <source>
        <dbReference type="Proteomes" id="UP001234297"/>
    </source>
</evidence>
<comment type="caution">
    <text evidence="1">The sequence shown here is derived from an EMBL/GenBank/DDBJ whole genome shotgun (WGS) entry which is preliminary data.</text>
</comment>
<dbReference type="Proteomes" id="UP001234297">
    <property type="component" value="Chromosome 7"/>
</dbReference>
<protein>
    <submittedName>
        <fullName evidence="1">Uncharacterized protein</fullName>
    </submittedName>
</protein>
<reference evidence="1 2" key="1">
    <citation type="journal article" date="2022" name="Hortic Res">
        <title>A haplotype resolved chromosomal level avocado genome allows analysis of novel avocado genes.</title>
        <authorList>
            <person name="Nath O."/>
            <person name="Fletcher S.J."/>
            <person name="Hayward A."/>
            <person name="Shaw L.M."/>
            <person name="Masouleh A.K."/>
            <person name="Furtado A."/>
            <person name="Henry R.J."/>
            <person name="Mitter N."/>
        </authorList>
    </citation>
    <scope>NUCLEOTIDE SEQUENCE [LARGE SCALE GENOMIC DNA]</scope>
    <source>
        <strain evidence="2">cv. Hass</strain>
    </source>
</reference>
<keyword evidence="2" id="KW-1185">Reference proteome</keyword>
<accession>A0ACC2LBG9</accession>
<dbReference type="EMBL" id="CM056815">
    <property type="protein sequence ID" value="KAJ8630418.1"/>
    <property type="molecule type" value="Genomic_DNA"/>
</dbReference>
<evidence type="ECO:0000313" key="1">
    <source>
        <dbReference type="EMBL" id="KAJ8630418.1"/>
    </source>
</evidence>
<gene>
    <name evidence="1" type="ORF">MRB53_023741</name>
</gene>
<proteinExistence type="predicted"/>
<sequence>MQTDVEETQNLVFLLSFDLCLHQIQPRQLAAEVILQRLKPFFSPGTDGVRERGLGEGVPGRRKKTECFKAELSSGVGIAGRCRREREGGHLLDVAEGREVGRIQRQSDENFRHPLQST</sequence>
<organism evidence="1 2">
    <name type="scientific">Persea americana</name>
    <name type="common">Avocado</name>
    <dbReference type="NCBI Taxonomy" id="3435"/>
    <lineage>
        <taxon>Eukaryota</taxon>
        <taxon>Viridiplantae</taxon>
        <taxon>Streptophyta</taxon>
        <taxon>Embryophyta</taxon>
        <taxon>Tracheophyta</taxon>
        <taxon>Spermatophyta</taxon>
        <taxon>Magnoliopsida</taxon>
        <taxon>Magnoliidae</taxon>
        <taxon>Laurales</taxon>
        <taxon>Lauraceae</taxon>
        <taxon>Persea</taxon>
    </lineage>
</organism>
<name>A0ACC2LBG9_PERAE</name>